<dbReference type="Proteomes" id="UP000503088">
    <property type="component" value="Chromosome"/>
</dbReference>
<dbReference type="KEGG" id="kpul:GXN76_14255"/>
<proteinExistence type="predicted"/>
<sequence>MKWKMVMIASKKLWKKPCCLQGYGMKLVEREENSCFVPGCIGSKQEE</sequence>
<gene>
    <name evidence="1" type="ORF">GXN76_14255</name>
</gene>
<dbReference type="AlphaFoldDB" id="A0A7D3Y1Q3"/>
<name>A0A7D3Y1Q3_9BACL</name>
<evidence type="ECO:0000313" key="2">
    <source>
        <dbReference type="Proteomes" id="UP000503088"/>
    </source>
</evidence>
<reference evidence="1 2" key="1">
    <citation type="submission" date="2020-01" db="EMBL/GenBank/DDBJ databases">
        <authorList>
            <person name="Gulvik C.A."/>
            <person name="Batra D.G."/>
        </authorList>
    </citation>
    <scope>NUCLEOTIDE SEQUENCE [LARGE SCALE GENOMIC DNA]</scope>
    <source>
        <strain evidence="1 2">W9323</strain>
    </source>
</reference>
<accession>A0A7D3Y1Q3</accession>
<dbReference type="EMBL" id="CP048104">
    <property type="protein sequence ID" value="QKG85500.1"/>
    <property type="molecule type" value="Genomic_DNA"/>
</dbReference>
<keyword evidence="2" id="KW-1185">Reference proteome</keyword>
<protein>
    <submittedName>
        <fullName evidence="1">Uncharacterized protein</fullName>
    </submittedName>
</protein>
<organism evidence="1 2">
    <name type="scientific">Kroppenstedtia pulmonis</name>
    <dbReference type="NCBI Taxonomy" id="1380685"/>
    <lineage>
        <taxon>Bacteria</taxon>
        <taxon>Bacillati</taxon>
        <taxon>Bacillota</taxon>
        <taxon>Bacilli</taxon>
        <taxon>Bacillales</taxon>
        <taxon>Thermoactinomycetaceae</taxon>
        <taxon>Kroppenstedtia</taxon>
    </lineage>
</organism>
<evidence type="ECO:0000313" key="1">
    <source>
        <dbReference type="EMBL" id="QKG85500.1"/>
    </source>
</evidence>
<dbReference type="RefSeq" id="WP_173224206.1">
    <property type="nucleotide sequence ID" value="NZ_CP048104.1"/>
</dbReference>